<sequence length="1662" mass="183911">MWKYQLPGYELKLIGELQKQQNSSLYCDTLLQSEDVSVPAHSCILAALSPYLSRALATDPPPLHVGHRRPLKLHAVGARTLLKLVGLFYSGELEGEDPKEREEVMAAAYKLGIAHLVEEDEGGGWRRTLCSVREAGVQTEPVLGVTDVGTGPEEKRDRATQVEVLTRVDTETQVEVLTLVDTETQVEVLTLVDKETQVEVLTLVDTETQTMDNKVDADARHQTSPPDVIPLIFTSPPHRPLLLTQGCSEGPQLATHTSPPCLSAQSRASTLISGNTSPQVTAMASNGTSSFRIPTCTPEPEVSTEDITKFSPSYSVHENHSAPSDDMDDPRFGLAGPECTVVENGVTERRMETKTQGKRVPKQQTSHTGQGKGGRMQWLANRGVIGRKCMSRLRQLNTQTSFKLKLKRRTEGLMWEVANRKERVRTVPLPACATGHAVVKKSTQDVGCKRTRPRTKQHFEQPQSPGPPQGTPLKPVTSLCTPLKPDLLQGSPFGPAFLTPPPDLPLSPIPPPLALQAPSFFGTPHPPQDHQLDFTQPQVEESEEEIGKMLEDVMMGLDILPSQVLQRNCDQHHLHGEGRQSACSCSRHPDHTVGPATQYMCSYDYETGSDSLLANGTVFHSVMSSHFVTTTTACTVTSNFQEEPRPLNPHCCSTCHSPATCHPGLNPLCCSGSPSGSVKCDQVSYYPGALPCSNGPIWNHEELRNQNAQNREFQIRNSQIQSVSCDGVSNAVAVHSGTTASPLQPDRAFPQCHASLSYTREDDLDPRCRQGSGAHLEVPSTAGEPDCPMEINGETSSSQVRGRTSPGQANGETSQSYISAREERVIPQEIETDAMPQGSEAQSSQTHPQDWEELFLPKCLSPIHSQEPPPPRSLVKRFPLVPAAPFQRAPQISKLQTWLCPSMARLEFPLATMLQFPRCHRDQGSSKDEHLTDGQGKTACFSGDSQNAGLEEIRKRIEKTVMDASAAQTQEKPKAKTKEREDEMWEPPENCVRRKRTEVKKEQPGNKDTTEPPRKRSKCRVSTRRETRDEESPLVSAAGSKQERGTHPSNGQVKISLCSVSLSSNNILARCGSGRSPFDTSTLSSYTPNEEAKGRPEETKRLRRKTGNPVEAPQDSDEDVKSVPLICTRSTRRSLLKLHQEGQKPDLSSETPCPSSSELQHPEKAVESLQIPAVKRKRGRPRKIRPGDEQFSTSNCVVPMATVSHNNEDIKHRKEGELKEKGQESVRNNFVDLFKSFPTLPEPETDLLSLGKQRAQPSVLEDQVISNSSEMLHATFLETLPSGQPQFFTTESSGETRSDQGQMSTPAVELTDFKVPAPTVSLKKFKELLKHRHQKTRRFAKRRENKQTECDFSFYKSTEEKGKQTESNQPEENDRGPKISTCVQKEIQPNLEERNEFGNAKIETVRENANSSRNDGELQEVKVTEKIVSQLTDEGNKEVTDGVSKDSKEVAPNMSGRTNKLEDQVKSDAKRKKTITQGADDVVEYGFLEMNVPKKADMVQVHQSSGYMVTEEISGDGEEVMGLEREEFSKKTDDPTVFPDDEDSGIRAVDKEFSTITSVKRSPHNNIDPQDVDIDTVAPQAPDLILSTPLDLKAIKLTSSRRIPTRTWEPEEEVEVEVVDILECSPDILPRVWEAGLDRSSTELTEEDEEDDEVDVTGEETG</sequence>
<gene>
    <name evidence="1" type="ORF">DPEC_G00181960</name>
</gene>
<dbReference type="EMBL" id="CM055742">
    <property type="protein sequence ID" value="KAJ8000590.1"/>
    <property type="molecule type" value="Genomic_DNA"/>
</dbReference>
<organism evidence="1 2">
    <name type="scientific">Dallia pectoralis</name>
    <name type="common">Alaska blackfish</name>
    <dbReference type="NCBI Taxonomy" id="75939"/>
    <lineage>
        <taxon>Eukaryota</taxon>
        <taxon>Metazoa</taxon>
        <taxon>Chordata</taxon>
        <taxon>Craniata</taxon>
        <taxon>Vertebrata</taxon>
        <taxon>Euteleostomi</taxon>
        <taxon>Actinopterygii</taxon>
        <taxon>Neopterygii</taxon>
        <taxon>Teleostei</taxon>
        <taxon>Protacanthopterygii</taxon>
        <taxon>Esociformes</taxon>
        <taxon>Umbridae</taxon>
        <taxon>Dallia</taxon>
    </lineage>
</organism>
<dbReference type="Proteomes" id="UP001157502">
    <property type="component" value="Chromosome 15"/>
</dbReference>
<name>A0ACC2GAQ3_DALPE</name>
<accession>A0ACC2GAQ3</accession>
<evidence type="ECO:0000313" key="1">
    <source>
        <dbReference type="EMBL" id="KAJ8000590.1"/>
    </source>
</evidence>
<keyword evidence="2" id="KW-1185">Reference proteome</keyword>
<reference evidence="1" key="1">
    <citation type="submission" date="2021-05" db="EMBL/GenBank/DDBJ databases">
        <authorList>
            <person name="Pan Q."/>
            <person name="Jouanno E."/>
            <person name="Zahm M."/>
            <person name="Klopp C."/>
            <person name="Cabau C."/>
            <person name="Louis A."/>
            <person name="Berthelot C."/>
            <person name="Parey E."/>
            <person name="Roest Crollius H."/>
            <person name="Montfort J."/>
            <person name="Robinson-Rechavi M."/>
            <person name="Bouchez O."/>
            <person name="Lampietro C."/>
            <person name="Lopez Roques C."/>
            <person name="Donnadieu C."/>
            <person name="Postlethwait J."/>
            <person name="Bobe J."/>
            <person name="Dillon D."/>
            <person name="Chandos A."/>
            <person name="von Hippel F."/>
            <person name="Guiguen Y."/>
        </authorList>
    </citation>
    <scope>NUCLEOTIDE SEQUENCE</scope>
    <source>
        <strain evidence="1">YG-Jan2019</strain>
    </source>
</reference>
<proteinExistence type="predicted"/>
<protein>
    <submittedName>
        <fullName evidence="1">Uncharacterized protein</fullName>
    </submittedName>
</protein>
<comment type="caution">
    <text evidence="1">The sequence shown here is derived from an EMBL/GenBank/DDBJ whole genome shotgun (WGS) entry which is preliminary data.</text>
</comment>
<evidence type="ECO:0000313" key="2">
    <source>
        <dbReference type="Proteomes" id="UP001157502"/>
    </source>
</evidence>